<organism evidence="2 3">
    <name type="scientific">Alienimonas chondri</name>
    <dbReference type="NCBI Taxonomy" id="2681879"/>
    <lineage>
        <taxon>Bacteria</taxon>
        <taxon>Pseudomonadati</taxon>
        <taxon>Planctomycetota</taxon>
        <taxon>Planctomycetia</taxon>
        <taxon>Planctomycetales</taxon>
        <taxon>Planctomycetaceae</taxon>
        <taxon>Alienimonas</taxon>
    </lineage>
</organism>
<feature type="signal peptide" evidence="1">
    <location>
        <begin position="1"/>
        <end position="19"/>
    </location>
</feature>
<dbReference type="RefSeq" id="WP_206678549.1">
    <property type="nucleotide sequence ID" value="NZ_WTPX01000015.1"/>
</dbReference>
<evidence type="ECO:0000313" key="3">
    <source>
        <dbReference type="Proteomes" id="UP000609651"/>
    </source>
</evidence>
<sequence>MLLNTLRFPPLRAAKTAAAALAVSVAAVGCGAPDGDSSGDLTTSVDAPTAVNAAYLAPTEPEGAQGVGAVKESAADGDEVTVVGLIGGDSAPFVDGLAAFTIVDPSVPYCAADEGCPTPWDYCCQQDKVPANSATIKLVDGDGKLVAEGARGLLGVEELAEVVVHGTAERDDAGNLTVLAQKVFVRN</sequence>
<gene>
    <name evidence="2" type="ORF">LzC2_07910</name>
</gene>
<protein>
    <submittedName>
        <fullName evidence="2">Uncharacterized protein</fullName>
    </submittedName>
</protein>
<proteinExistence type="predicted"/>
<reference evidence="2 3" key="1">
    <citation type="journal article" date="2020" name="Syst. Appl. Microbiol.">
        <title>Alienimonas chondri sp. nov., a novel planctomycete isolated from the biofilm of the red alga Chondrus crispus.</title>
        <authorList>
            <person name="Vitorino I."/>
            <person name="Albuquerque L."/>
            <person name="Wiegand S."/>
            <person name="Kallscheuer N."/>
            <person name="da Costa M.S."/>
            <person name="Lobo-da-Cunha A."/>
            <person name="Jogler C."/>
            <person name="Lage O.M."/>
        </authorList>
    </citation>
    <scope>NUCLEOTIDE SEQUENCE [LARGE SCALE GENOMIC DNA]</scope>
    <source>
        <strain evidence="2 3">LzC2</strain>
    </source>
</reference>
<dbReference type="Proteomes" id="UP000609651">
    <property type="component" value="Unassembled WGS sequence"/>
</dbReference>
<accession>A0ABX1V9Z9</accession>
<name>A0ABX1V9Z9_9PLAN</name>
<dbReference type="PROSITE" id="PS51257">
    <property type="entry name" value="PROKAR_LIPOPROTEIN"/>
    <property type="match status" value="1"/>
</dbReference>
<comment type="caution">
    <text evidence="2">The sequence shown here is derived from an EMBL/GenBank/DDBJ whole genome shotgun (WGS) entry which is preliminary data.</text>
</comment>
<evidence type="ECO:0000256" key="1">
    <source>
        <dbReference type="SAM" id="SignalP"/>
    </source>
</evidence>
<dbReference type="EMBL" id="WTPX01000015">
    <property type="protein sequence ID" value="NNJ24731.1"/>
    <property type="molecule type" value="Genomic_DNA"/>
</dbReference>
<keyword evidence="1" id="KW-0732">Signal</keyword>
<keyword evidence="3" id="KW-1185">Reference proteome</keyword>
<evidence type="ECO:0000313" key="2">
    <source>
        <dbReference type="EMBL" id="NNJ24731.1"/>
    </source>
</evidence>
<feature type="chain" id="PRO_5046836302" evidence="1">
    <location>
        <begin position="20"/>
        <end position="187"/>
    </location>
</feature>